<dbReference type="STRING" id="631362.Thi970DRAFT_00801"/>
<evidence type="ECO:0000313" key="5">
    <source>
        <dbReference type="Proteomes" id="UP000002964"/>
    </source>
</evidence>
<dbReference type="GO" id="GO:0016020">
    <property type="term" value="C:membrane"/>
    <property type="evidence" value="ECO:0007669"/>
    <property type="project" value="InterPro"/>
</dbReference>
<feature type="compositionally biased region" description="Basic and acidic residues" evidence="1">
    <location>
        <begin position="738"/>
        <end position="749"/>
    </location>
</feature>
<keyword evidence="2" id="KW-0472">Membrane</keyword>
<dbReference type="RefSeq" id="WP_009147233.1">
    <property type="nucleotide sequence ID" value="NZ_CP121471.1"/>
</dbReference>
<organism evidence="4 5">
    <name type="scientific">Thiorhodovibrio frisius</name>
    <dbReference type="NCBI Taxonomy" id="631362"/>
    <lineage>
        <taxon>Bacteria</taxon>
        <taxon>Pseudomonadati</taxon>
        <taxon>Pseudomonadota</taxon>
        <taxon>Gammaproteobacteria</taxon>
        <taxon>Chromatiales</taxon>
        <taxon>Chromatiaceae</taxon>
        <taxon>Thiorhodovibrio</taxon>
    </lineage>
</organism>
<reference evidence="4 5" key="2">
    <citation type="submission" date="2011-11" db="EMBL/GenBank/DDBJ databases">
        <authorList>
            <consortium name="US DOE Joint Genome Institute"/>
            <person name="Lucas S."/>
            <person name="Han J."/>
            <person name="Lapidus A."/>
            <person name="Cheng J.-F."/>
            <person name="Goodwin L."/>
            <person name="Pitluck S."/>
            <person name="Peters L."/>
            <person name="Ovchinnikova G."/>
            <person name="Zhang X."/>
            <person name="Detter J.C."/>
            <person name="Han C."/>
            <person name="Tapia R."/>
            <person name="Land M."/>
            <person name="Hauser L."/>
            <person name="Kyrpides N."/>
            <person name="Ivanova N."/>
            <person name="Pagani I."/>
            <person name="Vogl K."/>
            <person name="Liu Z."/>
            <person name="Overmann J."/>
            <person name="Frigaard N.-U."/>
            <person name="Bryant D."/>
            <person name="Woyke T."/>
        </authorList>
    </citation>
    <scope>NUCLEOTIDE SEQUENCE [LARGE SCALE GENOMIC DNA]</scope>
    <source>
        <strain evidence="4 5">970</strain>
    </source>
</reference>
<evidence type="ECO:0000256" key="1">
    <source>
        <dbReference type="SAM" id="MobiDB-lite"/>
    </source>
</evidence>
<feature type="region of interest" description="Disordered" evidence="1">
    <location>
        <begin position="726"/>
        <end position="749"/>
    </location>
</feature>
<feature type="transmembrane region" description="Helical" evidence="2">
    <location>
        <begin position="117"/>
        <end position="138"/>
    </location>
</feature>
<feature type="transmembrane region" description="Helical" evidence="2">
    <location>
        <begin position="159"/>
        <end position="177"/>
    </location>
</feature>
<feature type="transmembrane region" description="Helical" evidence="2">
    <location>
        <begin position="345"/>
        <end position="368"/>
    </location>
</feature>
<feature type="transmembrane region" description="Helical" evidence="2">
    <location>
        <begin position="262"/>
        <end position="282"/>
    </location>
</feature>
<dbReference type="eggNOG" id="COG1287">
    <property type="taxonomic scope" value="Bacteria"/>
</dbReference>
<feature type="transmembrane region" description="Helical" evidence="2">
    <location>
        <begin position="238"/>
        <end position="255"/>
    </location>
</feature>
<dbReference type="Gene3D" id="3.40.1380.40">
    <property type="match status" value="1"/>
</dbReference>
<feature type="transmembrane region" description="Helical" evidence="2">
    <location>
        <begin position="214"/>
        <end position="232"/>
    </location>
</feature>
<feature type="domain" description="Oligosaccharyl transferase STT3 N-terminal" evidence="3">
    <location>
        <begin position="40"/>
        <end position="258"/>
    </location>
</feature>
<evidence type="ECO:0000259" key="3">
    <source>
        <dbReference type="Pfam" id="PF02516"/>
    </source>
</evidence>
<dbReference type="Proteomes" id="UP000002964">
    <property type="component" value="Unassembled WGS sequence"/>
</dbReference>
<reference evidence="5" key="1">
    <citation type="submission" date="2011-06" db="EMBL/GenBank/DDBJ databases">
        <authorList>
            <consortium name="US DOE Joint Genome Institute (JGI-PGF)"/>
            <person name="Lucas S."/>
            <person name="Han J."/>
            <person name="Lapidus A."/>
            <person name="Cheng J.-F."/>
            <person name="Goodwin L."/>
            <person name="Pitluck S."/>
            <person name="Peters L."/>
            <person name="Land M.L."/>
            <person name="Hauser L."/>
            <person name="Vogl K."/>
            <person name="Liu Z."/>
            <person name="Overmann J."/>
            <person name="Frigaard N.-U."/>
            <person name="Bryant D.A."/>
            <person name="Woyke T.J."/>
        </authorList>
    </citation>
    <scope>NUCLEOTIDE SEQUENCE [LARGE SCALE GENOMIC DNA]</scope>
    <source>
        <strain evidence="5">970</strain>
    </source>
</reference>
<sequence>MASSTLGENRILDFRHAAVALGLLMALVAGLFLRIDSLAIWLENPQRYFFAQQTRPLLLGVDGYYYLDIARDLLDGTYQPFDPNRQIPRGFERAATPPLLSVVTAGLARAFTVSLEWIAILLPPVLGALLAVPAFLLGRALGASVRLDWVAGGSRAGSAEIMGLASAFFALLSPFLVSRSGVGWYETDPLNVFFAALLPFLALACGEAARTRRALGFFAAWALCLLLFLWWWDQSEVPVLALAGLPMLVALGRIASRSARSLLPFVIGLVGLALVLGLWKGAELLDPVQYLRKLGSIYRYIGDHETSVFRPTGAAVSEQMSVPLARFARDTAGGWLPFNAAMTGLLGLLIALRYRALYLVALVLVALLSFSAARFMIFAAPLFGLGMGFVAFVIWNAPGLWWWRTGLLGFVLVSMGAVALARTEAYDGLVPRRAPELFDAMVKLREHTPPDAVIWASWGHGHPLAHYADRGTLGDGIYHPAPLQYALNFPLTTADPRLAANWIAFVVAHGVPGLHEANAMLGNGPDDWGLGMARLQRLLALGVEGARQQLLESAGLSDEQTAQRLAFLFPGSTRPTYLFLNDLLLSEAWYVLGRWDFSQRNSPPAVFLPLRQLQGGDDGVFEAVSRAGPTMIDLQRGQIRIGRQDSYLQQATLLDQARLQRLTFHEGHGFSVHLIPAAKLGVYASANTASTLLTQLFFEREYDSRFFTPTLIKLPDYSVWKVEGESSRTNCPVPGDGHPPHGDWRSTRP</sequence>
<evidence type="ECO:0000313" key="4">
    <source>
        <dbReference type="EMBL" id="EIC23148.1"/>
    </source>
</evidence>
<accession>H8YXH2</accession>
<dbReference type="AlphaFoldDB" id="H8YXH2"/>
<dbReference type="UniPathway" id="UPA00378"/>
<feature type="transmembrane region" description="Helical" evidence="2">
    <location>
        <begin position="401"/>
        <end position="423"/>
    </location>
</feature>
<feature type="transmembrane region" description="Helical" evidence="2">
    <location>
        <begin position="375"/>
        <end position="395"/>
    </location>
</feature>
<name>H8YXH2_9GAMM</name>
<dbReference type="Pfam" id="PF02516">
    <property type="entry name" value="STT3"/>
    <property type="match status" value="1"/>
</dbReference>
<dbReference type="OrthoDB" id="9796223at2"/>
<proteinExistence type="predicted"/>
<gene>
    <name evidence="4" type="ORF">Thi970DRAFT_00801</name>
</gene>
<keyword evidence="2" id="KW-1133">Transmembrane helix</keyword>
<evidence type="ECO:0000256" key="2">
    <source>
        <dbReference type="SAM" id="Phobius"/>
    </source>
</evidence>
<keyword evidence="5" id="KW-1185">Reference proteome</keyword>
<feature type="transmembrane region" description="Helical" evidence="2">
    <location>
        <begin position="14"/>
        <end position="33"/>
    </location>
</feature>
<protein>
    <submittedName>
        <fullName evidence="4">Putative membrane protein, required for N-linked glycosylation</fullName>
    </submittedName>
</protein>
<dbReference type="EMBL" id="JH603168">
    <property type="protein sequence ID" value="EIC23148.1"/>
    <property type="molecule type" value="Genomic_DNA"/>
</dbReference>
<dbReference type="InterPro" id="IPR048307">
    <property type="entry name" value="STT3_N"/>
</dbReference>
<dbReference type="HOGENOM" id="CLU_374218_0_0_6"/>
<feature type="transmembrane region" description="Helical" evidence="2">
    <location>
        <begin position="189"/>
        <end position="207"/>
    </location>
</feature>
<keyword evidence="2" id="KW-0812">Transmembrane</keyword>